<feature type="compositionally biased region" description="Basic and acidic residues" evidence="1">
    <location>
        <begin position="320"/>
        <end position="340"/>
    </location>
</feature>
<reference evidence="2" key="1">
    <citation type="submission" date="2023-11" db="EMBL/GenBank/DDBJ databases">
        <title>The genome sequences of three competitors of mushroom-forming fungi.</title>
        <authorList>
            <person name="Beijen E."/>
            <person name="Ohm R.A."/>
        </authorList>
    </citation>
    <scope>NUCLEOTIDE SEQUENCE</scope>
    <source>
        <strain evidence="2">CBS 100526</strain>
    </source>
</reference>
<feature type="compositionally biased region" description="Acidic residues" evidence="1">
    <location>
        <begin position="1045"/>
        <end position="1146"/>
    </location>
</feature>
<dbReference type="RefSeq" id="XP_062754417.1">
    <property type="nucleotide sequence ID" value="XM_062901109.1"/>
</dbReference>
<name>A0AAE1M3R0_9HYPO</name>
<evidence type="ECO:0000313" key="3">
    <source>
        <dbReference type="Proteomes" id="UP001273209"/>
    </source>
</evidence>
<comment type="caution">
    <text evidence="2">The sequence shown here is derived from an EMBL/GenBank/DDBJ whole genome shotgun (WGS) entry which is preliminary data.</text>
</comment>
<feature type="region of interest" description="Disordered" evidence="1">
    <location>
        <begin position="1"/>
        <end position="343"/>
    </location>
</feature>
<feature type="compositionally biased region" description="Polar residues" evidence="1">
    <location>
        <begin position="908"/>
        <end position="919"/>
    </location>
</feature>
<feature type="region of interest" description="Disordered" evidence="1">
    <location>
        <begin position="974"/>
        <end position="1009"/>
    </location>
</feature>
<feature type="compositionally biased region" description="Acidic residues" evidence="1">
    <location>
        <begin position="640"/>
        <end position="656"/>
    </location>
</feature>
<feature type="compositionally biased region" description="Polar residues" evidence="1">
    <location>
        <begin position="1224"/>
        <end position="1237"/>
    </location>
</feature>
<gene>
    <name evidence="2" type="ORF">Triagg1_6480</name>
</gene>
<feature type="compositionally biased region" description="Acidic residues" evidence="1">
    <location>
        <begin position="703"/>
        <end position="746"/>
    </location>
</feature>
<feature type="compositionally biased region" description="Polar residues" evidence="1">
    <location>
        <begin position="1291"/>
        <end position="1300"/>
    </location>
</feature>
<feature type="region of interest" description="Disordered" evidence="1">
    <location>
        <begin position="1032"/>
        <end position="1244"/>
    </location>
</feature>
<feature type="compositionally biased region" description="Polar residues" evidence="1">
    <location>
        <begin position="459"/>
        <end position="469"/>
    </location>
</feature>
<feature type="compositionally biased region" description="Basic and acidic residues" evidence="1">
    <location>
        <begin position="177"/>
        <end position="198"/>
    </location>
</feature>
<feature type="compositionally biased region" description="Basic and acidic residues" evidence="1">
    <location>
        <begin position="1210"/>
        <end position="1223"/>
    </location>
</feature>
<organism evidence="2 3">
    <name type="scientific">Trichoderma aggressivum f. europaeum</name>
    <dbReference type="NCBI Taxonomy" id="173218"/>
    <lineage>
        <taxon>Eukaryota</taxon>
        <taxon>Fungi</taxon>
        <taxon>Dikarya</taxon>
        <taxon>Ascomycota</taxon>
        <taxon>Pezizomycotina</taxon>
        <taxon>Sordariomycetes</taxon>
        <taxon>Hypocreomycetidae</taxon>
        <taxon>Hypocreales</taxon>
        <taxon>Hypocreaceae</taxon>
        <taxon>Trichoderma</taxon>
    </lineage>
</organism>
<feature type="compositionally biased region" description="Low complexity" evidence="1">
    <location>
        <begin position="828"/>
        <end position="839"/>
    </location>
</feature>
<feature type="region of interest" description="Disordered" evidence="1">
    <location>
        <begin position="446"/>
        <end position="800"/>
    </location>
</feature>
<evidence type="ECO:0000313" key="2">
    <source>
        <dbReference type="EMBL" id="KAK4070059.1"/>
    </source>
</evidence>
<feature type="compositionally biased region" description="Basic and acidic residues" evidence="1">
    <location>
        <begin position="692"/>
        <end position="702"/>
    </location>
</feature>
<sequence length="1623" mass="182468">MPRRRKAGSQPASYNLRWHSIADPNTPSVDIMSSPDPLNEPTSISYPSFAPQSTSRRVSRSPQRRISLASPRKQNLLSPRRLLEPGETEGDDDMASASSGTRRKLFKSPVQSPTVRRRADDTITTTVPLRESAEDELTAAVTPSRRRSRARPSNGTPLPTAGVKRRAGSPISRNPRRIRDERFTGGNTEELHFDEKENVQATPATAKRGRPPKNKAVQPSSELGTAKRGRRRRAMAPDELVGITEEAALERSLQDIRRPSETQPPSRRRINGSVPGADAASNADTESMDDDDEPTPKASAQPSTISLPSKNRPLGAAGSRDTERAPEASDHSTVDEHHDFSSQTNDTIAQGEDFSMIFMDSIPSLQNSYIGNSTAHDDDELGEDTHIIINNTLASLRQEVAQTSDPVDITEAIEIPEVPELEDSPEKEVEFIPIIRESARNARLSDSPWWSRKPKKIGSSPTRHQTTLLRSAAKRSGRLFKFDQREEEPTPTKIGKRPTSAHSRESQSKVYEDSFSEIPQNFLDSATPKPINFAATRTEREVDLMEYGLHGEEEEPAEEEPAQHTEEPAEDDVEEHGEEDAEEVADEGLLTAQIQRTAGPSTIRLPTPPSPDIISSPVRDVVEESEDEAHEDIKGHEEFEEREGQEEYEEHAEQEESEHAEQEEFQEHEEHEEDLELELDLELEEEGEEEQLTDREEHHEEMGNNEEEAEVEEFEEHGLQDEEEEEVEQLEEDMEEDEEPQEEEGEHDEHGQIEEYKTHEHEHERRHEHEHDEDEDNGHEHDEHVHDEQEEHEEPLYASHRLGANLFARRQLAHKDYYADEEMRSDPLEQPEQLEPTPEYEAQPVKATPLHQMSSPLQDPQTVPPEPVQYPAIRPVLSSIMRAGRVLQNVTSDPPSPGDREKHLGSPFRSSASKESSQGAKDDRYQLSSRSPPQMFPFGRDQSTINRAPVSPRVTANTEAFSVSISGVRRPLDIGAKELLHRKRPSSRESVASSLGNTPPSGSATNWFEREGPISPLVRGVNSFLQSSRFSSIRHAIPFVQVDGAGEDEDEEEERAEEEGAEEDEEDEEVEEQEQEQEVEAEEEEEEEEEQEEFEEPEQLDEPEELEPELEPEQDYEEQMQEPEPEEDEEEEEEDEDEDDDIDIWEYEARREVPPHQEPQQQPLMPLAQEHGTAPSHSSSWRDANRAPAAAVAAPNNLSKSSRMKQSLSRRAEEKFEGEEHSVISRNQQEQEPATASKSKRFDLSSFFSSPAAIPGLLVEKFMSPKSKNRAEATVQQAEPAKPRQEPPTVPATSIFSRPPQNGIGPRTVRRKDPISSTVRPVPLADEQVAQQSASPGTPPEEPSLPVIAQKQNFTPRPRQSSESFFQPSSSLAAATPPRMQLTHDDIQRWQLETSNASGSSPTSPSALRPLPSKHASPKKSSLRSPLKPHTPGRVVEFTSSVLSPQDQAQVREKRSRANANVSQEDIRATAAVPTHAEPRAGKGSMGRQQQHPPQRLAPKIVKPAGVTKKRSTKKRGGREPPSETVWTRGHWIFLDTLLQMRRQRPFSEEYEPVSRRYLGKVVTSMGESLVLQKWHLECVDAFKSQIGGWDEGELAKRLFALILGEAQRRRNSVGSSPGVIFH</sequence>
<feature type="region of interest" description="Disordered" evidence="1">
    <location>
        <begin position="1505"/>
        <end position="1524"/>
    </location>
</feature>
<feature type="compositionally biased region" description="Acidic residues" evidence="1">
    <location>
        <begin position="568"/>
        <end position="586"/>
    </location>
</feature>
<dbReference type="Proteomes" id="UP001273209">
    <property type="component" value="Unassembled WGS sequence"/>
</dbReference>
<evidence type="ECO:0000256" key="1">
    <source>
        <dbReference type="SAM" id="MobiDB-lite"/>
    </source>
</evidence>
<feature type="compositionally biased region" description="Basic and acidic residues" evidence="1">
    <location>
        <begin position="747"/>
        <end position="770"/>
    </location>
</feature>
<dbReference type="GeneID" id="87921014"/>
<proteinExistence type="predicted"/>
<feature type="compositionally biased region" description="Low complexity" evidence="1">
    <location>
        <begin position="1361"/>
        <end position="1371"/>
    </location>
</feature>
<feature type="compositionally biased region" description="Low complexity" evidence="1">
    <location>
        <begin position="1186"/>
        <end position="1197"/>
    </location>
</feature>
<feature type="compositionally biased region" description="Basic and acidic residues" evidence="1">
    <location>
        <begin position="480"/>
        <end position="490"/>
    </location>
</feature>
<feature type="compositionally biased region" description="Polar residues" evidence="1">
    <location>
        <begin position="988"/>
        <end position="1006"/>
    </location>
</feature>
<feature type="region of interest" description="Disordered" evidence="1">
    <location>
        <begin position="885"/>
        <end position="951"/>
    </location>
</feature>
<feature type="compositionally biased region" description="Basic and acidic residues" evidence="1">
    <location>
        <begin position="502"/>
        <end position="512"/>
    </location>
</feature>
<accession>A0AAE1M3R0</accession>
<feature type="compositionally biased region" description="Polar residues" evidence="1">
    <location>
        <begin position="851"/>
        <end position="861"/>
    </location>
</feature>
<feature type="compositionally biased region" description="Acidic residues" evidence="1">
    <location>
        <begin position="663"/>
        <end position="691"/>
    </location>
</feature>
<feature type="region of interest" description="Disordered" evidence="1">
    <location>
        <begin position="818"/>
        <end position="869"/>
    </location>
</feature>
<protein>
    <submittedName>
        <fullName evidence="2">Uncharacterized protein</fullName>
    </submittedName>
</protein>
<feature type="compositionally biased region" description="Low complexity" evidence="1">
    <location>
        <begin position="1394"/>
        <end position="1407"/>
    </location>
</feature>
<feature type="compositionally biased region" description="Polar residues" evidence="1">
    <location>
        <begin position="1438"/>
        <end position="1449"/>
    </location>
</feature>
<feature type="compositionally biased region" description="Polar residues" evidence="1">
    <location>
        <begin position="1350"/>
        <end position="1359"/>
    </location>
</feature>
<feature type="compositionally biased region" description="Polar residues" evidence="1">
    <location>
        <begin position="1198"/>
        <end position="1209"/>
    </location>
</feature>
<dbReference type="EMBL" id="JAWRVG010000026">
    <property type="protein sequence ID" value="KAK4070059.1"/>
    <property type="molecule type" value="Genomic_DNA"/>
</dbReference>
<keyword evidence="3" id="KW-1185">Reference proteome</keyword>
<feature type="region of interest" description="Disordered" evidence="1">
    <location>
        <begin position="1265"/>
        <end position="1498"/>
    </location>
</feature>
<feature type="compositionally biased region" description="Basic residues" evidence="1">
    <location>
        <begin position="1508"/>
        <end position="1517"/>
    </location>
</feature>
<feature type="compositionally biased region" description="Basic and acidic residues" evidence="1">
    <location>
        <begin position="818"/>
        <end position="827"/>
    </location>
</feature>
<feature type="compositionally biased region" description="Low complexity" evidence="1">
    <location>
        <begin position="1158"/>
        <end position="1170"/>
    </location>
</feature>
<feature type="compositionally biased region" description="Basic and acidic residues" evidence="1">
    <location>
        <begin position="248"/>
        <end position="260"/>
    </location>
</feature>
<feature type="compositionally biased region" description="Basic and acidic residues" evidence="1">
    <location>
        <begin position="778"/>
        <end position="789"/>
    </location>
</feature>
<feature type="compositionally biased region" description="Polar residues" evidence="1">
    <location>
        <begin position="40"/>
        <end position="56"/>
    </location>
</feature>
<feature type="compositionally biased region" description="Polar residues" evidence="1">
    <location>
        <begin position="298"/>
        <end position="309"/>
    </location>
</feature>